<evidence type="ECO:0000313" key="2">
    <source>
        <dbReference type="EMBL" id="CAF3956723.1"/>
    </source>
</evidence>
<dbReference type="EMBL" id="CAJOBG010000439">
    <property type="protein sequence ID" value="CAF3814677.1"/>
    <property type="molecule type" value="Genomic_DNA"/>
</dbReference>
<keyword evidence="5" id="KW-1185">Reference proteome</keyword>
<dbReference type="EMBL" id="CAJOBJ010044529">
    <property type="protein sequence ID" value="CAF4343537.1"/>
    <property type="molecule type" value="Genomic_DNA"/>
</dbReference>
<dbReference type="Proteomes" id="UP000663866">
    <property type="component" value="Unassembled WGS sequence"/>
</dbReference>
<comment type="caution">
    <text evidence="1">The sequence shown here is derived from an EMBL/GenBank/DDBJ whole genome shotgun (WGS) entry which is preliminary data.</text>
</comment>
<dbReference type="EMBL" id="CAJOBI010003116">
    <property type="protein sequence ID" value="CAF3956723.1"/>
    <property type="molecule type" value="Genomic_DNA"/>
</dbReference>
<dbReference type="Proteomes" id="UP000676336">
    <property type="component" value="Unassembled WGS sequence"/>
</dbReference>
<gene>
    <name evidence="3" type="ORF">BYL167_LOCUS12570</name>
    <name evidence="4" type="ORF">GIL414_LOCUS27651</name>
    <name evidence="1" type="ORF">OVN521_LOCUS4665</name>
    <name evidence="2" type="ORF">SMN809_LOCUS9560</name>
</gene>
<dbReference type="EMBL" id="CAJOBH010004172">
    <property type="protein sequence ID" value="CAF3980235.1"/>
    <property type="molecule type" value="Genomic_DNA"/>
</dbReference>
<evidence type="ECO:0000313" key="5">
    <source>
        <dbReference type="Proteomes" id="UP000663866"/>
    </source>
</evidence>
<sequence>MEPDLLEQAGIDRSWESQIVNAPATVNLLGQLMVLSSKRDFSFEAYMPNQTYTFITHRQSFRATLIQIANGVKKCQIDFSFTLRRDAPVPV</sequence>
<dbReference type="Proteomes" id="UP000681967">
    <property type="component" value="Unassembled WGS sequence"/>
</dbReference>
<reference evidence="1" key="1">
    <citation type="submission" date="2021-02" db="EMBL/GenBank/DDBJ databases">
        <authorList>
            <person name="Nowell W R."/>
        </authorList>
    </citation>
    <scope>NUCLEOTIDE SEQUENCE</scope>
</reference>
<evidence type="ECO:0000313" key="4">
    <source>
        <dbReference type="EMBL" id="CAF4343537.1"/>
    </source>
</evidence>
<protein>
    <submittedName>
        <fullName evidence="1">Uncharacterized protein</fullName>
    </submittedName>
</protein>
<dbReference type="Proteomes" id="UP000681720">
    <property type="component" value="Unassembled WGS sequence"/>
</dbReference>
<dbReference type="PANTHER" id="PTHR33488">
    <property type="entry name" value="ZGC:162509"/>
    <property type="match status" value="1"/>
</dbReference>
<accession>A0A819CM39</accession>
<evidence type="ECO:0000313" key="3">
    <source>
        <dbReference type="EMBL" id="CAF3980235.1"/>
    </source>
</evidence>
<proteinExistence type="predicted"/>
<dbReference type="AlphaFoldDB" id="A0A819CM39"/>
<organism evidence="1 5">
    <name type="scientific">Rotaria magnacalcarata</name>
    <dbReference type="NCBI Taxonomy" id="392030"/>
    <lineage>
        <taxon>Eukaryota</taxon>
        <taxon>Metazoa</taxon>
        <taxon>Spiralia</taxon>
        <taxon>Gnathifera</taxon>
        <taxon>Rotifera</taxon>
        <taxon>Eurotatoria</taxon>
        <taxon>Bdelloidea</taxon>
        <taxon>Philodinida</taxon>
        <taxon>Philodinidae</taxon>
        <taxon>Rotaria</taxon>
    </lineage>
</organism>
<evidence type="ECO:0000313" key="1">
    <source>
        <dbReference type="EMBL" id="CAF3814677.1"/>
    </source>
</evidence>
<name>A0A819CM39_9BILA</name>
<dbReference type="PANTHER" id="PTHR33488:SF2">
    <property type="entry name" value="EARLY ENDOSOME ANTIGEN 1-LIKE"/>
    <property type="match status" value="1"/>
</dbReference>